<sequence length="114" mass="12436">MHGSLTGGTAIRWSSENPNVGSGSQKIIASKPHSLVRTEMDFGKQGTAEAEFRLRPQNGGTQVTWQFRTSMGSGPVARWMGLLVKRMVGDSCQQGLEKLKKVAESTEQESNNQN</sequence>
<gene>
    <name evidence="2" type="ORF">ACFSKX_07670</name>
</gene>
<dbReference type="Gene3D" id="3.30.530.20">
    <property type="match status" value="1"/>
</dbReference>
<reference evidence="3" key="1">
    <citation type="journal article" date="2019" name="Int. J. Syst. Evol. Microbiol.">
        <title>The Global Catalogue of Microorganisms (GCM) 10K type strain sequencing project: providing services to taxonomists for standard genome sequencing and annotation.</title>
        <authorList>
            <consortium name="The Broad Institute Genomics Platform"/>
            <consortium name="The Broad Institute Genome Sequencing Center for Infectious Disease"/>
            <person name="Wu L."/>
            <person name="Ma J."/>
        </authorList>
    </citation>
    <scope>NUCLEOTIDE SEQUENCE [LARGE SCALE GENOMIC DNA]</scope>
    <source>
        <strain evidence="3">KCTC 12848</strain>
    </source>
</reference>
<organism evidence="2 3">
    <name type="scientific">Microbulbifer halophilus</name>
    <dbReference type="NCBI Taxonomy" id="453963"/>
    <lineage>
        <taxon>Bacteria</taxon>
        <taxon>Pseudomonadati</taxon>
        <taxon>Pseudomonadota</taxon>
        <taxon>Gammaproteobacteria</taxon>
        <taxon>Cellvibrionales</taxon>
        <taxon>Microbulbiferaceae</taxon>
        <taxon>Microbulbifer</taxon>
    </lineage>
</organism>
<dbReference type="EMBL" id="JBHUJD010000008">
    <property type="protein sequence ID" value="MFD2310297.1"/>
    <property type="molecule type" value="Genomic_DNA"/>
</dbReference>
<evidence type="ECO:0000313" key="2">
    <source>
        <dbReference type="EMBL" id="MFD2310297.1"/>
    </source>
</evidence>
<keyword evidence="3" id="KW-1185">Reference proteome</keyword>
<dbReference type="InterPro" id="IPR023393">
    <property type="entry name" value="START-like_dom_sf"/>
</dbReference>
<evidence type="ECO:0000256" key="1">
    <source>
        <dbReference type="SAM" id="MobiDB-lite"/>
    </source>
</evidence>
<protein>
    <submittedName>
        <fullName evidence="2">SRPBCC family protein</fullName>
    </submittedName>
</protein>
<feature type="compositionally biased region" description="Polar residues" evidence="1">
    <location>
        <begin position="12"/>
        <end position="27"/>
    </location>
</feature>
<feature type="region of interest" description="Disordered" evidence="1">
    <location>
        <begin position="1"/>
        <end position="31"/>
    </location>
</feature>
<name>A0ABW5EAH8_9GAMM</name>
<dbReference type="InterPro" id="IPR019587">
    <property type="entry name" value="Polyketide_cyclase/dehydratase"/>
</dbReference>
<dbReference type="RefSeq" id="WP_377558774.1">
    <property type="nucleotide sequence ID" value="NZ_JBHUJD010000008.1"/>
</dbReference>
<accession>A0ABW5EAH8</accession>
<dbReference type="SUPFAM" id="SSF55961">
    <property type="entry name" value="Bet v1-like"/>
    <property type="match status" value="1"/>
</dbReference>
<evidence type="ECO:0000313" key="3">
    <source>
        <dbReference type="Proteomes" id="UP001597425"/>
    </source>
</evidence>
<dbReference type="Proteomes" id="UP001597425">
    <property type="component" value="Unassembled WGS sequence"/>
</dbReference>
<dbReference type="Pfam" id="PF10604">
    <property type="entry name" value="Polyketide_cyc2"/>
    <property type="match status" value="1"/>
</dbReference>
<proteinExistence type="predicted"/>
<comment type="caution">
    <text evidence="2">The sequence shown here is derived from an EMBL/GenBank/DDBJ whole genome shotgun (WGS) entry which is preliminary data.</text>
</comment>